<dbReference type="Pfam" id="PF25954">
    <property type="entry name" value="Beta-barrel_RND_2"/>
    <property type="match status" value="1"/>
</dbReference>
<evidence type="ECO:0000259" key="1">
    <source>
        <dbReference type="Pfam" id="PF25954"/>
    </source>
</evidence>
<accession>A0ABY1SFE6</accession>
<dbReference type="PANTHER" id="PTHR30469:SF33">
    <property type="entry name" value="SLR1207 PROTEIN"/>
    <property type="match status" value="1"/>
</dbReference>
<dbReference type="RefSeq" id="WP_089259902.1">
    <property type="nucleotide sequence ID" value="NZ_FZNV01000002.1"/>
</dbReference>
<dbReference type="SUPFAM" id="SSF111369">
    <property type="entry name" value="HlyD-like secretion proteins"/>
    <property type="match status" value="1"/>
</dbReference>
<dbReference type="InterPro" id="IPR058792">
    <property type="entry name" value="Beta-barrel_RND_2"/>
</dbReference>
<name>A0ABY1SFE6_9FLAO</name>
<protein>
    <submittedName>
        <fullName evidence="2">Multidrug efflux pump subunit AcrA (Membrane-fusion protein)</fullName>
    </submittedName>
</protein>
<dbReference type="PANTHER" id="PTHR30469">
    <property type="entry name" value="MULTIDRUG RESISTANCE PROTEIN MDTA"/>
    <property type="match status" value="1"/>
</dbReference>
<dbReference type="EMBL" id="FZNV01000002">
    <property type="protein sequence ID" value="SNR40183.1"/>
    <property type="molecule type" value="Genomic_DNA"/>
</dbReference>
<gene>
    <name evidence="2" type="ORF">SAMN04488009_1410</name>
</gene>
<keyword evidence="3" id="KW-1185">Reference proteome</keyword>
<dbReference type="Gene3D" id="2.40.30.170">
    <property type="match status" value="1"/>
</dbReference>
<evidence type="ECO:0000313" key="2">
    <source>
        <dbReference type="EMBL" id="SNR40183.1"/>
    </source>
</evidence>
<dbReference type="Proteomes" id="UP000198337">
    <property type="component" value="Unassembled WGS sequence"/>
</dbReference>
<sequence length="360" mass="40671">MRFFKIIVLSLLIGGCQGNEDNILPKRTTLTMSVYASATIQPDSLYQLYAAVGGILDNNFKEEGDLVQKGDPILQIIDRAPQLQTENAYLALRQSKENLEGNAAVLKEIEDEVYAARLKYLNDSLNFSRQQRLWEQGIGSKAEYDTKMLAFQLSQNQHKTLKARYARTRFELETKMVQAKNSYQSNKITTDDFTVNSRIAGRVYALYKEPGELVSTVEPLGTIGSANDFIIEMLIDEVDIIKIQLNQQVLIVLEAYPNEIYTARVSKIYPQKEERLQTFKIEALFHEPPKLLYPGLAGEANIVIAQKKDVLTIPRDYLMDGNKVMTPEGDIDVEVGLQNLEQVEILSGITETTLIIKPTQ</sequence>
<comment type="caution">
    <text evidence="2">The sequence shown here is derived from an EMBL/GenBank/DDBJ whole genome shotgun (WGS) entry which is preliminary data.</text>
</comment>
<proteinExistence type="predicted"/>
<dbReference type="PROSITE" id="PS51257">
    <property type="entry name" value="PROKAR_LIPOPROTEIN"/>
    <property type="match status" value="1"/>
</dbReference>
<feature type="domain" description="CusB-like beta-barrel" evidence="1">
    <location>
        <begin position="235"/>
        <end position="302"/>
    </location>
</feature>
<evidence type="ECO:0000313" key="3">
    <source>
        <dbReference type="Proteomes" id="UP000198337"/>
    </source>
</evidence>
<reference evidence="2 3" key="1">
    <citation type="submission" date="2017-06" db="EMBL/GenBank/DDBJ databases">
        <authorList>
            <person name="Varghese N."/>
            <person name="Submissions S."/>
        </authorList>
    </citation>
    <scope>NUCLEOTIDE SEQUENCE [LARGE SCALE GENOMIC DNA]</scope>
    <source>
        <strain evidence="2 3">DSM 19840</strain>
    </source>
</reference>
<organism evidence="2 3">
    <name type="scientific">Maribacter sedimenticola</name>
    <dbReference type="NCBI Taxonomy" id="228956"/>
    <lineage>
        <taxon>Bacteria</taxon>
        <taxon>Pseudomonadati</taxon>
        <taxon>Bacteroidota</taxon>
        <taxon>Flavobacteriia</taxon>
        <taxon>Flavobacteriales</taxon>
        <taxon>Flavobacteriaceae</taxon>
        <taxon>Maribacter</taxon>
    </lineage>
</organism>